<evidence type="ECO:0000313" key="3">
    <source>
        <dbReference type="Proteomes" id="UP000244223"/>
    </source>
</evidence>
<protein>
    <submittedName>
        <fullName evidence="2">SPP1 gp7 family putative phage head morphogenesis protein</fullName>
    </submittedName>
</protein>
<name>A0A2T5J3S9_9GAMM</name>
<reference evidence="2 3" key="1">
    <citation type="submission" date="2018-04" db="EMBL/GenBank/DDBJ databases">
        <title>Genomic Encyclopedia of Archaeal and Bacterial Type Strains, Phase II (KMG-II): from individual species to whole genera.</title>
        <authorList>
            <person name="Goeker M."/>
        </authorList>
    </citation>
    <scope>NUCLEOTIDE SEQUENCE [LARGE SCALE GENOMIC DNA]</scope>
    <source>
        <strain evidence="2 3">DSM 5822</strain>
    </source>
</reference>
<sequence length="470" mass="52169">MNGLDLKAIFGMKPEAAIQYLESKGYKITWDWREMDAAAHARAFTVAKVARVDILQDIHQGLVKALKEGKTFEQFAKDITPTLQQKGWWGKQIVIDGAGNAQVVQLGSIRRLRTIYDTNISSAYMAAKEQYYLSNPALQISHPYVKYIAILDGRTRPTHRAMSGRIFRFDDPIWQTCKPKNGFGCRCNWTWVSGYEVEKDNLNVDSSANKLRTVNEEVGKNKTTGAPVMAQRTGIDVKDTNGKTHFFAPDAGFNSSPAEYLAPVLTKVQAMEAPLATRFYADMKNTLLPEMEKQFAARVTALQKELDAIKLLPPTVKAPPIITTGERYLAGVLDSDVLVALHNKVKVDPVKWKEPLTAAIISTDDDMLHWIRDAKSARGASVSTAWLEQLPAQLTAPMAIYLDAQKPNTVLYIYDLGNGEAAKVVVAVGFVDKTQLTGTQRASAIENRIRTIGIVPMVEITNVSKNEKIK</sequence>
<evidence type="ECO:0000313" key="2">
    <source>
        <dbReference type="EMBL" id="PTQ91264.1"/>
    </source>
</evidence>
<dbReference type="AlphaFoldDB" id="A0A2T5J3S9"/>
<proteinExistence type="predicted"/>
<dbReference type="NCBIfam" id="TIGR01641">
    <property type="entry name" value="phageSPP1_gp7"/>
    <property type="match status" value="1"/>
</dbReference>
<comment type="caution">
    <text evidence="2">The sequence shown here is derived from an EMBL/GenBank/DDBJ whole genome shotgun (WGS) entry which is preliminary data.</text>
</comment>
<dbReference type="RefSeq" id="WP_107864278.1">
    <property type="nucleotide sequence ID" value="NZ_QAON01000001.1"/>
</dbReference>
<dbReference type="OrthoDB" id="9813502at2"/>
<dbReference type="Pfam" id="PF04233">
    <property type="entry name" value="Phage_Mu_F"/>
    <property type="match status" value="1"/>
</dbReference>
<dbReference type="EMBL" id="QAON01000001">
    <property type="protein sequence ID" value="PTQ91264.1"/>
    <property type="molecule type" value="Genomic_DNA"/>
</dbReference>
<accession>A0A2T5J3S9</accession>
<organism evidence="2 3">
    <name type="scientific">Agitococcus lubricus</name>
    <dbReference type="NCBI Taxonomy" id="1077255"/>
    <lineage>
        <taxon>Bacteria</taxon>
        <taxon>Pseudomonadati</taxon>
        <taxon>Pseudomonadota</taxon>
        <taxon>Gammaproteobacteria</taxon>
        <taxon>Moraxellales</taxon>
        <taxon>Moraxellaceae</taxon>
        <taxon>Agitococcus</taxon>
    </lineage>
</organism>
<keyword evidence="3" id="KW-1185">Reference proteome</keyword>
<dbReference type="InterPro" id="IPR006528">
    <property type="entry name" value="Phage_head_morphogenesis_dom"/>
</dbReference>
<feature type="domain" description="Phage head morphogenesis" evidence="1">
    <location>
        <begin position="56"/>
        <end position="188"/>
    </location>
</feature>
<gene>
    <name evidence="2" type="ORF">C8N29_101337</name>
</gene>
<dbReference type="Proteomes" id="UP000244223">
    <property type="component" value="Unassembled WGS sequence"/>
</dbReference>
<evidence type="ECO:0000259" key="1">
    <source>
        <dbReference type="Pfam" id="PF04233"/>
    </source>
</evidence>